<dbReference type="InterPro" id="IPR041166">
    <property type="entry name" value="Rubredoxin_2"/>
</dbReference>
<dbReference type="Proteomes" id="UP000265443">
    <property type="component" value="Unassembled WGS sequence"/>
</dbReference>
<keyword evidence="16" id="KW-1185">Reference proteome</keyword>
<evidence type="ECO:0000256" key="13">
    <source>
        <dbReference type="RuleBase" id="RU003555"/>
    </source>
</evidence>
<organism evidence="15 16">
    <name type="scientific">Meiothermus hypogaeus</name>
    <dbReference type="NCBI Taxonomy" id="884155"/>
    <lineage>
        <taxon>Bacteria</taxon>
        <taxon>Thermotogati</taxon>
        <taxon>Deinococcota</taxon>
        <taxon>Deinococci</taxon>
        <taxon>Thermales</taxon>
        <taxon>Thermaceae</taxon>
        <taxon>Meiothermus</taxon>
    </lineage>
</organism>
<reference evidence="15 16" key="1">
    <citation type="submission" date="2018-08" db="EMBL/GenBank/DDBJ databases">
        <title>Meiothermus hypogaeus DSM 23238 genome sequencing project.</title>
        <authorList>
            <person name="Da Costa M.S."/>
            <person name="Albuquerque L."/>
            <person name="Raposo P."/>
            <person name="Froufe H.J.C."/>
            <person name="Barroso C.S."/>
            <person name="Egas C."/>
        </authorList>
    </citation>
    <scope>NUCLEOTIDE SEQUENCE [LARGE SCALE GENOMIC DNA]</scope>
    <source>
        <strain evidence="15 16">DSM 23238</strain>
    </source>
</reference>
<evidence type="ECO:0000256" key="7">
    <source>
        <dbReference type="ARBA" id="ARBA00022840"/>
    </source>
</evidence>
<keyword evidence="6 13" id="KW-0862">Zinc</keyword>
<evidence type="ECO:0000256" key="6">
    <source>
        <dbReference type="ARBA" id="ARBA00022833"/>
    </source>
</evidence>
<accession>A0ABX9MMR8</accession>
<protein>
    <recommendedName>
        <fullName evidence="11 12">DNA repair protein RadA</fullName>
    </recommendedName>
</protein>
<dbReference type="Pfam" id="PF13481">
    <property type="entry name" value="AAA_25"/>
    <property type="match status" value="1"/>
</dbReference>
<evidence type="ECO:0000256" key="3">
    <source>
        <dbReference type="ARBA" id="ARBA00022763"/>
    </source>
</evidence>
<comment type="similarity">
    <text evidence="11 13">Belongs to the RecA family. RadA subfamily.</text>
</comment>
<dbReference type="PANTHER" id="PTHR32472:SF10">
    <property type="entry name" value="DNA REPAIR PROTEIN RADA-LIKE PROTEIN"/>
    <property type="match status" value="1"/>
</dbReference>
<comment type="caution">
    <text evidence="15">The sequence shown here is derived from an EMBL/GenBank/DDBJ whole genome shotgun (WGS) entry which is preliminary data.</text>
</comment>
<keyword evidence="7 11" id="KW-0067">ATP-binding</keyword>
<evidence type="ECO:0000256" key="5">
    <source>
        <dbReference type="ARBA" id="ARBA00022801"/>
    </source>
</evidence>
<keyword evidence="2 11" id="KW-0547">Nucleotide-binding</keyword>
<dbReference type="Gene3D" id="3.40.50.300">
    <property type="entry name" value="P-loop containing nucleotide triphosphate hydrolases"/>
    <property type="match status" value="1"/>
</dbReference>
<evidence type="ECO:0000256" key="12">
    <source>
        <dbReference type="NCBIfam" id="TIGR00416"/>
    </source>
</evidence>
<feature type="short sequence motif" description="RadA KNRFG motif" evidence="11">
    <location>
        <begin position="253"/>
        <end position="257"/>
    </location>
</feature>
<keyword evidence="9 11" id="KW-0238">DNA-binding</keyword>
<gene>
    <name evidence="11 15" type="primary">radA</name>
    <name evidence="15" type="ORF">Mhypo_01501</name>
</gene>
<dbReference type="SUPFAM" id="SSF52540">
    <property type="entry name" value="P-loop containing nucleoside triphosphate hydrolases"/>
    <property type="match status" value="1"/>
</dbReference>
<keyword evidence="3 11" id="KW-0227">DNA damage</keyword>
<keyword evidence="10 11" id="KW-0234">DNA repair</keyword>
<dbReference type="InterPro" id="IPR020588">
    <property type="entry name" value="RecA_ATP-bd"/>
</dbReference>
<dbReference type="NCBIfam" id="TIGR00416">
    <property type="entry name" value="sms"/>
    <property type="match status" value="1"/>
</dbReference>
<evidence type="ECO:0000313" key="16">
    <source>
        <dbReference type="Proteomes" id="UP000265443"/>
    </source>
</evidence>
<evidence type="ECO:0000256" key="2">
    <source>
        <dbReference type="ARBA" id="ARBA00022741"/>
    </source>
</evidence>
<proteinExistence type="inferred from homology"/>
<dbReference type="PANTHER" id="PTHR32472">
    <property type="entry name" value="DNA REPAIR PROTEIN RADA"/>
    <property type="match status" value="1"/>
</dbReference>
<dbReference type="RefSeq" id="WP_119340682.1">
    <property type="nucleotide sequence ID" value="NZ_QWKY01000021.1"/>
</dbReference>
<keyword evidence="8 11" id="KW-0346">Stress response</keyword>
<keyword evidence="1 11" id="KW-0479">Metal-binding</keyword>
<evidence type="ECO:0000256" key="4">
    <source>
        <dbReference type="ARBA" id="ARBA00022771"/>
    </source>
</evidence>
<feature type="binding site" evidence="11">
    <location>
        <begin position="102"/>
        <end position="109"/>
    </location>
    <ligand>
        <name>ATP</name>
        <dbReference type="ChEBI" id="CHEBI:30616"/>
    </ligand>
</feature>
<dbReference type="InterPro" id="IPR003593">
    <property type="entry name" value="AAA+_ATPase"/>
</dbReference>
<evidence type="ECO:0000256" key="11">
    <source>
        <dbReference type="HAMAP-Rule" id="MF_01498"/>
    </source>
</evidence>
<dbReference type="InterPro" id="IPR014721">
    <property type="entry name" value="Ribsml_uS5_D2-typ_fold_subgr"/>
</dbReference>
<evidence type="ECO:0000259" key="14">
    <source>
        <dbReference type="PROSITE" id="PS50162"/>
    </source>
</evidence>
<comment type="function">
    <text evidence="13">DNA-dependent ATPase involved in processing of recombination intermediates, plays a role in repairing DNA breaks. Stimulates the branch migration of RecA-mediated strand transfer reactions, allowing the 3' invading strand to extend heteroduplex DNA faster. Binds ssDNA in the presence of ADP but not other nucleotides, has ATPase activity that is stimulated by ssDNA and various branched DNA structures, but inhibited by SSB. Does not have RecA's homology-searching function.</text>
</comment>
<dbReference type="InterPro" id="IPR027417">
    <property type="entry name" value="P-loop_NTPase"/>
</dbReference>
<dbReference type="SMART" id="SM00382">
    <property type="entry name" value="AAA"/>
    <property type="match status" value="1"/>
</dbReference>
<dbReference type="GO" id="GO:0016787">
    <property type="term" value="F:hydrolase activity"/>
    <property type="evidence" value="ECO:0007669"/>
    <property type="project" value="UniProtKB-KW"/>
</dbReference>
<evidence type="ECO:0000256" key="8">
    <source>
        <dbReference type="ARBA" id="ARBA00023016"/>
    </source>
</evidence>
<dbReference type="InterPro" id="IPR004504">
    <property type="entry name" value="DNA_repair_RadA"/>
</dbReference>
<evidence type="ECO:0000256" key="10">
    <source>
        <dbReference type="ARBA" id="ARBA00023204"/>
    </source>
</evidence>
<evidence type="ECO:0000256" key="9">
    <source>
        <dbReference type="ARBA" id="ARBA00023125"/>
    </source>
</evidence>
<sequence length="439" mass="46563">MAKASIQYRCIECGYKSVKELGRCPNCGAWDSFKEEAPALKPGSVAGRGGLSRARPLPNPAALTRLGDVPEGGEARFSSQIGELDRVLGGGFVPGEVLLLGGEPGVGKSTMLLQVAQKMLELGKRVVYLAGEESPGQIRLRAQRLGISGELELLRETELDAMLATLEASPPDFLVVDSIQTLETTAAPGSLVAVRDATAALTRFAKHHQVTTVLVGHVTKEGIVAGPKVIEHVVDATLYLETAGHFRVLRSSKNRFGPVGELGVFSMVHEGLEEVANPSAAFLAERPVGAPGSVVALCLSGERALALEVQALAARTPFPAPRRVSQGLDSRRVDVVLAVLERRLNLPLGNLDIYVNLAGGLRVFDPGLDLAVGLAVYSAVVGRPLPEEVAVVGEVGLAGELRSVEGLERRLREGQRAGFKRLVHPPQFKSLEAAVSKFL</sequence>
<evidence type="ECO:0000256" key="1">
    <source>
        <dbReference type="ARBA" id="ARBA00022723"/>
    </source>
</evidence>
<comment type="function">
    <text evidence="11">Plays a role in repairing double-strand DNA breaks, probably involving stabilizing or processing branched DNA or blocked replication forks.</text>
</comment>
<feature type="domain" description="RecA family profile 1" evidence="14">
    <location>
        <begin position="73"/>
        <end position="218"/>
    </location>
</feature>
<feature type="region of interest" description="Lon-protease-like" evidence="11">
    <location>
        <begin position="352"/>
        <end position="439"/>
    </location>
</feature>
<dbReference type="HAMAP" id="MF_01498">
    <property type="entry name" value="RadA_bact"/>
    <property type="match status" value="1"/>
</dbReference>
<dbReference type="SUPFAM" id="SSF54211">
    <property type="entry name" value="Ribosomal protein S5 domain 2-like"/>
    <property type="match status" value="1"/>
</dbReference>
<dbReference type="Gene3D" id="3.30.230.10">
    <property type="match status" value="1"/>
</dbReference>
<keyword evidence="4 13" id="KW-0863">Zinc-finger</keyword>
<dbReference type="EMBL" id="QWKY01000021">
    <property type="protein sequence ID" value="RIH78652.1"/>
    <property type="molecule type" value="Genomic_DNA"/>
</dbReference>
<dbReference type="Pfam" id="PF13541">
    <property type="entry name" value="ChlI"/>
    <property type="match status" value="1"/>
</dbReference>
<evidence type="ECO:0000313" key="15">
    <source>
        <dbReference type="EMBL" id="RIH78652.1"/>
    </source>
</evidence>
<dbReference type="PROSITE" id="PS50162">
    <property type="entry name" value="RECA_2"/>
    <property type="match status" value="1"/>
</dbReference>
<dbReference type="InterPro" id="IPR020568">
    <property type="entry name" value="Ribosomal_Su5_D2-typ_SF"/>
</dbReference>
<dbReference type="Pfam" id="PF18073">
    <property type="entry name" value="Zn_ribbon_LapB"/>
    <property type="match status" value="1"/>
</dbReference>
<comment type="domain">
    <text evidence="11">The middle region has homology to RecA with ATPase motifs including the RadA KNRFG motif, while the C-terminus is homologous to Lon protease.</text>
</comment>
<name>A0ABX9MMR8_9DEIN</name>
<keyword evidence="5 15" id="KW-0378">Hydrolase</keyword>
<dbReference type="PRINTS" id="PR01874">
    <property type="entry name" value="DNAREPAIRADA"/>
</dbReference>